<name>A0A853BZD1_9ACTN</name>
<keyword evidence="6 7" id="KW-0472">Membrane</keyword>
<evidence type="ECO:0000256" key="5">
    <source>
        <dbReference type="ARBA" id="ARBA00022989"/>
    </source>
</evidence>
<feature type="transmembrane region" description="Helical" evidence="7">
    <location>
        <begin position="195"/>
        <end position="216"/>
    </location>
</feature>
<dbReference type="InterPro" id="IPR035906">
    <property type="entry name" value="MetI-like_sf"/>
</dbReference>
<dbReference type="CDD" id="cd06261">
    <property type="entry name" value="TM_PBP2"/>
    <property type="match status" value="1"/>
</dbReference>
<dbReference type="RefSeq" id="WP_179667161.1">
    <property type="nucleotide sequence ID" value="NZ_JACCFP010000001.1"/>
</dbReference>
<dbReference type="InterPro" id="IPR000515">
    <property type="entry name" value="MetI-like"/>
</dbReference>
<keyword evidence="4 7" id="KW-0812">Transmembrane</keyword>
<feature type="transmembrane region" description="Helical" evidence="7">
    <location>
        <begin position="74"/>
        <end position="95"/>
    </location>
</feature>
<gene>
    <name evidence="9" type="ORF">HNR19_001293</name>
</gene>
<dbReference type="SUPFAM" id="SSF161098">
    <property type="entry name" value="MetI-like"/>
    <property type="match status" value="1"/>
</dbReference>
<evidence type="ECO:0000313" key="9">
    <source>
        <dbReference type="EMBL" id="NYJ00595.1"/>
    </source>
</evidence>
<dbReference type="PROSITE" id="PS50928">
    <property type="entry name" value="ABC_TM1"/>
    <property type="match status" value="1"/>
</dbReference>
<feature type="transmembrane region" description="Helical" evidence="7">
    <location>
        <begin position="12"/>
        <end position="35"/>
    </location>
</feature>
<evidence type="ECO:0000256" key="1">
    <source>
        <dbReference type="ARBA" id="ARBA00004651"/>
    </source>
</evidence>
<dbReference type="Proteomes" id="UP000530424">
    <property type="component" value="Unassembled WGS sequence"/>
</dbReference>
<dbReference type="GO" id="GO:0005886">
    <property type="term" value="C:plasma membrane"/>
    <property type="evidence" value="ECO:0007669"/>
    <property type="project" value="UniProtKB-SubCell"/>
</dbReference>
<comment type="similarity">
    <text evidence="7">Belongs to the binding-protein-dependent transport system permease family.</text>
</comment>
<sequence length="275" mass="29662">MATTRARPNVLGFLGALAWLAVVALPLYFLVVASLRTRANFRDGHPLGLPDSLTLENYREVFEGNFPTYFVNNVIVTLGTVLVVLMLTVPAAYAVVRSKSRFSGRAFTLMLVGLVIPAQAVIVPVYLIMSEIGLHDSIYAVILPTAAFALPMSLLILVNGLRDIPGELYEAQALDGASALRTLLTLVLPLAKPPIMVVSVFVALQAWNGYIFPLVLIDSPENRTLTLGLAEFQTQYGTNVPGMLAAIALSMLPIFAVYLVGRRFLLSGLTAGFGK</sequence>
<keyword evidence="10" id="KW-1185">Reference proteome</keyword>
<organism evidence="9 10">
    <name type="scientific">Nocardioides thalensis</name>
    <dbReference type="NCBI Taxonomy" id="1914755"/>
    <lineage>
        <taxon>Bacteria</taxon>
        <taxon>Bacillati</taxon>
        <taxon>Actinomycetota</taxon>
        <taxon>Actinomycetes</taxon>
        <taxon>Propionibacteriales</taxon>
        <taxon>Nocardioidaceae</taxon>
        <taxon>Nocardioides</taxon>
    </lineage>
</organism>
<feature type="domain" description="ABC transmembrane type-1" evidence="8">
    <location>
        <begin position="70"/>
        <end position="261"/>
    </location>
</feature>
<feature type="transmembrane region" description="Helical" evidence="7">
    <location>
        <begin position="236"/>
        <end position="260"/>
    </location>
</feature>
<evidence type="ECO:0000256" key="4">
    <source>
        <dbReference type="ARBA" id="ARBA00022692"/>
    </source>
</evidence>
<proteinExistence type="inferred from homology"/>
<accession>A0A853BZD1</accession>
<evidence type="ECO:0000313" key="10">
    <source>
        <dbReference type="Proteomes" id="UP000530424"/>
    </source>
</evidence>
<dbReference type="PANTHER" id="PTHR43744:SF12">
    <property type="entry name" value="ABC TRANSPORTER PERMEASE PROTEIN MG189-RELATED"/>
    <property type="match status" value="1"/>
</dbReference>
<feature type="transmembrane region" description="Helical" evidence="7">
    <location>
        <begin position="138"/>
        <end position="158"/>
    </location>
</feature>
<feature type="transmembrane region" description="Helical" evidence="7">
    <location>
        <begin position="107"/>
        <end position="126"/>
    </location>
</feature>
<keyword evidence="3" id="KW-1003">Cell membrane</keyword>
<evidence type="ECO:0000259" key="8">
    <source>
        <dbReference type="PROSITE" id="PS50928"/>
    </source>
</evidence>
<evidence type="ECO:0000256" key="7">
    <source>
        <dbReference type="RuleBase" id="RU363032"/>
    </source>
</evidence>
<keyword evidence="5 7" id="KW-1133">Transmembrane helix</keyword>
<reference evidence="9 10" key="1">
    <citation type="submission" date="2020-07" db="EMBL/GenBank/DDBJ databases">
        <title>Sequencing the genomes of 1000 actinobacteria strains.</title>
        <authorList>
            <person name="Klenk H.-P."/>
        </authorList>
    </citation>
    <scope>NUCLEOTIDE SEQUENCE [LARGE SCALE GENOMIC DNA]</scope>
    <source>
        <strain evidence="9 10">DSM 103833</strain>
    </source>
</reference>
<dbReference type="GO" id="GO:0055085">
    <property type="term" value="P:transmembrane transport"/>
    <property type="evidence" value="ECO:0007669"/>
    <property type="project" value="InterPro"/>
</dbReference>
<comment type="subcellular location">
    <subcellularLocation>
        <location evidence="1 7">Cell membrane</location>
        <topology evidence="1 7">Multi-pass membrane protein</topology>
    </subcellularLocation>
</comment>
<dbReference type="Gene3D" id="1.10.3720.10">
    <property type="entry name" value="MetI-like"/>
    <property type="match status" value="1"/>
</dbReference>
<evidence type="ECO:0000256" key="2">
    <source>
        <dbReference type="ARBA" id="ARBA00022448"/>
    </source>
</evidence>
<evidence type="ECO:0000256" key="6">
    <source>
        <dbReference type="ARBA" id="ARBA00023136"/>
    </source>
</evidence>
<evidence type="ECO:0000256" key="3">
    <source>
        <dbReference type="ARBA" id="ARBA00022475"/>
    </source>
</evidence>
<dbReference type="PANTHER" id="PTHR43744">
    <property type="entry name" value="ABC TRANSPORTER PERMEASE PROTEIN MG189-RELATED-RELATED"/>
    <property type="match status" value="1"/>
</dbReference>
<protein>
    <submittedName>
        <fullName evidence="9">Raffinose/stachyose/melibiose transport system permease protein/xylobiose transport system permease protein</fullName>
    </submittedName>
</protein>
<comment type="caution">
    <text evidence="9">The sequence shown here is derived from an EMBL/GenBank/DDBJ whole genome shotgun (WGS) entry which is preliminary data.</text>
</comment>
<dbReference type="Pfam" id="PF00528">
    <property type="entry name" value="BPD_transp_1"/>
    <property type="match status" value="1"/>
</dbReference>
<keyword evidence="2 7" id="KW-0813">Transport</keyword>
<dbReference type="AlphaFoldDB" id="A0A853BZD1"/>
<dbReference type="EMBL" id="JACCFP010000001">
    <property type="protein sequence ID" value="NYJ00595.1"/>
    <property type="molecule type" value="Genomic_DNA"/>
</dbReference>